<organism evidence="3 6">
    <name type="scientific">Helicobacter muridarum</name>
    <dbReference type="NCBI Taxonomy" id="216"/>
    <lineage>
        <taxon>Bacteria</taxon>
        <taxon>Pseudomonadati</taxon>
        <taxon>Campylobacterota</taxon>
        <taxon>Epsilonproteobacteria</taxon>
        <taxon>Campylobacterales</taxon>
        <taxon>Helicobacteraceae</taxon>
        <taxon>Helicobacter</taxon>
    </lineage>
</organism>
<evidence type="ECO:0000313" key="5">
    <source>
        <dbReference type="Proteomes" id="UP000029922"/>
    </source>
</evidence>
<feature type="compositionally biased region" description="Acidic residues" evidence="2">
    <location>
        <begin position="152"/>
        <end position="164"/>
    </location>
</feature>
<accession>A0A099TYC3</accession>
<dbReference type="STRING" id="216.LS73_07350"/>
<dbReference type="Proteomes" id="UP000029922">
    <property type="component" value="Unassembled WGS sequence"/>
</dbReference>
<reference evidence="3 6" key="2">
    <citation type="submission" date="2018-06" db="EMBL/GenBank/DDBJ databases">
        <authorList>
            <consortium name="Pathogen Informatics"/>
            <person name="Doyle S."/>
        </authorList>
    </citation>
    <scope>NUCLEOTIDE SEQUENCE [LARGE SCALE GENOMIC DNA]</scope>
    <source>
        <strain evidence="3 6">NCTC12714</strain>
    </source>
</reference>
<dbReference type="OrthoDB" id="5324656at2"/>
<feature type="region of interest" description="Disordered" evidence="2">
    <location>
        <begin position="277"/>
        <end position="374"/>
    </location>
</feature>
<evidence type="ECO:0000256" key="2">
    <source>
        <dbReference type="SAM" id="MobiDB-lite"/>
    </source>
</evidence>
<evidence type="ECO:0000256" key="1">
    <source>
        <dbReference type="SAM" id="Coils"/>
    </source>
</evidence>
<feature type="region of interest" description="Disordered" evidence="2">
    <location>
        <begin position="982"/>
        <end position="1002"/>
    </location>
</feature>
<protein>
    <submittedName>
        <fullName evidence="3">Poly E-rich protein</fullName>
    </submittedName>
</protein>
<keyword evidence="6" id="KW-1185">Reference proteome</keyword>
<feature type="compositionally biased region" description="Basic and acidic residues" evidence="2">
    <location>
        <begin position="180"/>
        <end position="194"/>
    </location>
</feature>
<dbReference type="EMBL" id="JRPD02000019">
    <property type="protein sequence ID" value="TLD99268.1"/>
    <property type="molecule type" value="Genomic_DNA"/>
</dbReference>
<feature type="compositionally biased region" description="Low complexity" evidence="2">
    <location>
        <begin position="417"/>
        <end position="436"/>
    </location>
</feature>
<feature type="compositionally biased region" description="Low complexity" evidence="2">
    <location>
        <begin position="246"/>
        <end position="264"/>
    </location>
</feature>
<feature type="compositionally biased region" description="Basic and acidic residues" evidence="2">
    <location>
        <begin position="216"/>
        <end position="225"/>
    </location>
</feature>
<feature type="compositionally biased region" description="Low complexity" evidence="2">
    <location>
        <begin position="681"/>
        <end position="696"/>
    </location>
</feature>
<evidence type="ECO:0000313" key="4">
    <source>
        <dbReference type="EMBL" id="TLD99268.1"/>
    </source>
</evidence>
<dbReference type="Proteomes" id="UP000255139">
    <property type="component" value="Unassembled WGS sequence"/>
</dbReference>
<reference evidence="4 5" key="1">
    <citation type="journal article" date="2014" name="Genome Announc.">
        <title>Draft genome sequences of eight enterohepatic helicobacter species isolated from both laboratory and wild rodents.</title>
        <authorList>
            <person name="Sheh A."/>
            <person name="Shen Z."/>
            <person name="Fox J.G."/>
        </authorList>
    </citation>
    <scope>NUCLEOTIDE SEQUENCE [LARGE SCALE GENOMIC DNA]</scope>
    <source>
        <strain evidence="4 5">ST1</strain>
    </source>
</reference>
<evidence type="ECO:0000313" key="3">
    <source>
        <dbReference type="EMBL" id="STQ86145.1"/>
    </source>
</evidence>
<feature type="compositionally biased region" description="Polar residues" evidence="2">
    <location>
        <begin position="906"/>
        <end position="921"/>
    </location>
</feature>
<sequence length="1206" mass="133713">MKVLLINQNPVIKKLVDVASKKLNLEVENLAIIPPNFNFKGFICIIVDDENVRKNQVTLMSLQNHIKVCLLFGRKTEVNKNDFNIAIQKPFLPTDILEILNQCMPKDGELNDFDIEPNADLDEEIIEPVQGYEEVSLQSINDEAQAIVDKEEQEGDGLDIDLDNLDFSSLGETEDSSSTDTKDGSDINEDKPSENDAPDEPLESDLDNDDTISEAKLSKDDKADDLGSVNPDALDIDNKSSIDFGSDLSDLQPSPQDSSPLDLSNFDLDAIVDSSMLKSAGTNKSPDTLEDSNSALDEEALRNAEDVTDDFLLSDDERDMLMPSPKKFLQTKTEEEAKIQEEDLEPDKDLDNTIEDANKDSSEGLADSLESINELDLDSKQEQIVDDTTSTLDITDILDSQNELDITSKEDNTNNVDSTNDLLDVNSSDSNIDIPSVDDVSSDIDIDDIANTSNEENQVKISSLDDLNADLDAVFDDSNDKTESNEVPSDVPADNFIGDAKSDISPDNILSDELDLGSSNDMQTQDEISAEDIDYSDLGDSFVDSETLEDSHTEDSHDDIAANNDMIDDATANSSYPLDLESLDNLQNTQESFEQQEQQNITQDADTTDIEQSNIDLGANVDDISADDLLVEDLSVSEFQNEALDNDNNQSSSELEDFSQDVLPQEDSFTSHEAEDDESNDLQSNDDLLDTSSLNDSKPDQSLELDTSNVVYLTLDDLVPPDDDKPVLEEENQLSSSQDLPIDMPQDLLDQDSVSLDSLDQDSLSQVNSDLDLPNDDASNLVDIDSSELENSSLEEQNAEAIDDTVNMIEKDIEDIAIEQDKDLSQPLESDMLDIEDLEQTDEEPKTIFDKDILDDVNSLLKDTGASTDFEVSEDSAQDVSDNSIIEKEDLGSNLDLSDDIMLDSKNPSDNTSSRELMSNEDSIESLSEFAVAEALGEQYLLQQTDSSGNNLQEELREEAQKDLESIESNEYNIDNNIDISLDSEPISEDNLSSHNDLHDQSETDIDQVSNGLESEVDSIVDDIFDKATDLKDSKYEINEFDLGIANSNVEDSLDKESLEDNLSKEELSKEILDEERQNEENIEIVDVGSIDEQVIDENVKSKPSEDMLAQDMPNLQDIEKDSTQSIIDSQDDLKPNIMDSHTIRSDNIDFDSKYATTNISDVKQMDGNSFIDFLREAPKDKIQEILKGANISFTLNFDDQYDGNK</sequence>
<feature type="compositionally biased region" description="Basic and acidic residues" evidence="2">
    <location>
        <begin position="332"/>
        <end position="362"/>
    </location>
</feature>
<feature type="region of interest" description="Disordered" evidence="2">
    <location>
        <begin position="475"/>
        <end position="521"/>
    </location>
</feature>
<evidence type="ECO:0000313" key="6">
    <source>
        <dbReference type="Proteomes" id="UP000255139"/>
    </source>
</evidence>
<feature type="coiled-coil region" evidence="1">
    <location>
        <begin position="1056"/>
        <end position="1085"/>
    </location>
</feature>
<feature type="region of interest" description="Disordered" evidence="2">
    <location>
        <begin position="869"/>
        <end position="922"/>
    </location>
</feature>
<gene>
    <name evidence="4" type="ORF">LS73_007535</name>
    <name evidence="3" type="ORF">NCTC12714_00941</name>
</gene>
<feature type="region of interest" description="Disordered" evidence="2">
    <location>
        <begin position="401"/>
        <end position="436"/>
    </location>
</feature>
<feature type="region of interest" description="Disordered" evidence="2">
    <location>
        <begin position="152"/>
        <end position="264"/>
    </location>
</feature>
<feature type="region of interest" description="Disordered" evidence="2">
    <location>
        <begin position="666"/>
        <end position="745"/>
    </location>
</feature>
<dbReference type="RefSeq" id="WP_034558612.1">
    <property type="nucleotide sequence ID" value="NZ_FZML01000043.1"/>
</dbReference>
<proteinExistence type="predicted"/>
<feature type="compositionally biased region" description="Acidic residues" evidence="2">
    <location>
        <begin position="196"/>
        <end position="212"/>
    </location>
</feature>
<feature type="compositionally biased region" description="Polar residues" evidence="2">
    <location>
        <begin position="277"/>
        <end position="295"/>
    </location>
</feature>
<name>A0A099TYC3_9HELI</name>
<dbReference type="AlphaFoldDB" id="A0A099TYC3"/>
<keyword evidence="1" id="KW-0175">Coiled coil</keyword>
<feature type="compositionally biased region" description="Acidic residues" evidence="2">
    <location>
        <begin position="306"/>
        <end position="318"/>
    </location>
</feature>
<dbReference type="EMBL" id="UGJE01000002">
    <property type="protein sequence ID" value="STQ86145.1"/>
    <property type="molecule type" value="Genomic_DNA"/>
</dbReference>